<evidence type="ECO:0000256" key="1">
    <source>
        <dbReference type="ARBA" id="ARBA00001971"/>
    </source>
</evidence>
<dbReference type="InterPro" id="IPR036396">
    <property type="entry name" value="Cyt_P450_sf"/>
</dbReference>
<dbReference type="InterPro" id="IPR002397">
    <property type="entry name" value="Cyt_P450_B"/>
</dbReference>
<evidence type="ECO:0000256" key="3">
    <source>
        <dbReference type="ARBA" id="ARBA00022617"/>
    </source>
</evidence>
<geneLocation type="plasmid" evidence="11 12">
    <name>unnamed</name>
</geneLocation>
<keyword evidence="11" id="KW-0614">Plasmid</keyword>
<keyword evidence="4 9" id="KW-0479">Metal-binding</keyword>
<dbReference type="Proteomes" id="UP000593880">
    <property type="component" value="Plasmid unnamed"/>
</dbReference>
<keyword evidence="6 9" id="KW-0408">Iron</keyword>
<dbReference type="GO" id="GO:0005506">
    <property type="term" value="F:iron ion binding"/>
    <property type="evidence" value="ECO:0007669"/>
    <property type="project" value="InterPro"/>
</dbReference>
<evidence type="ECO:0000313" key="10">
    <source>
        <dbReference type="EMBL" id="GGI25783.1"/>
    </source>
</evidence>
<protein>
    <submittedName>
        <fullName evidence="10">Cytochrome P450</fullName>
    </submittedName>
</protein>
<dbReference type="GO" id="GO:0020037">
    <property type="term" value="F:heme binding"/>
    <property type="evidence" value="ECO:0007669"/>
    <property type="project" value="InterPro"/>
</dbReference>
<dbReference type="EMBL" id="BMHC01000007">
    <property type="protein sequence ID" value="GGI25783.1"/>
    <property type="molecule type" value="Genomic_DNA"/>
</dbReference>
<evidence type="ECO:0000313" key="12">
    <source>
        <dbReference type="Proteomes" id="UP000593880"/>
    </source>
</evidence>
<dbReference type="SUPFAM" id="SSF48264">
    <property type="entry name" value="Cytochrome P450"/>
    <property type="match status" value="1"/>
</dbReference>
<evidence type="ECO:0000256" key="8">
    <source>
        <dbReference type="ARBA" id="ARBA00043906"/>
    </source>
</evidence>
<evidence type="ECO:0000256" key="9">
    <source>
        <dbReference type="RuleBase" id="RU000461"/>
    </source>
</evidence>
<evidence type="ECO:0000256" key="6">
    <source>
        <dbReference type="ARBA" id="ARBA00023004"/>
    </source>
</evidence>
<organism evidence="10 13">
    <name type="scientific">Bradyrhizobium guangdongense</name>
    <dbReference type="NCBI Taxonomy" id="1325090"/>
    <lineage>
        <taxon>Bacteria</taxon>
        <taxon>Pseudomonadati</taxon>
        <taxon>Pseudomonadota</taxon>
        <taxon>Alphaproteobacteria</taxon>
        <taxon>Hyphomicrobiales</taxon>
        <taxon>Nitrobacteraceae</taxon>
        <taxon>Bradyrhizobium</taxon>
    </lineage>
</organism>
<name>A0A410VI94_9BRAD</name>
<dbReference type="InterPro" id="IPR017972">
    <property type="entry name" value="Cyt_P450_CS"/>
</dbReference>
<reference evidence="10" key="3">
    <citation type="submission" date="2022-12" db="EMBL/GenBank/DDBJ databases">
        <authorList>
            <person name="Sun Q."/>
            <person name="Zhou Y."/>
        </authorList>
    </citation>
    <scope>NUCLEOTIDE SEQUENCE</scope>
    <source>
        <strain evidence="10">CGMCC 1.15034</strain>
    </source>
</reference>
<evidence type="ECO:0000256" key="2">
    <source>
        <dbReference type="ARBA" id="ARBA00010617"/>
    </source>
</evidence>
<reference evidence="11 12" key="2">
    <citation type="submission" date="2018-06" db="EMBL/GenBank/DDBJ databases">
        <title>Comparative genomics of rhizobia nodulating Arachis hypogaea in China.</title>
        <authorList>
            <person name="Li Y."/>
        </authorList>
    </citation>
    <scope>NUCLEOTIDE SEQUENCE [LARGE SCALE GENOMIC DNA]</scope>
    <source>
        <strain evidence="11 12">CCBAU 51658</strain>
        <plasmid evidence="11 12">unnamed</plasmid>
    </source>
</reference>
<dbReference type="FunFam" id="1.10.630.10:FF:000018">
    <property type="entry name" value="Cytochrome P450 monooxygenase"/>
    <property type="match status" value="1"/>
</dbReference>
<dbReference type="AlphaFoldDB" id="A0A410VI94"/>
<dbReference type="Gene3D" id="1.10.630.10">
    <property type="entry name" value="Cytochrome P450"/>
    <property type="match status" value="1"/>
</dbReference>
<dbReference type="RefSeq" id="WP_128930024.1">
    <property type="nucleotide sequence ID" value="NZ_BMHC01000007.1"/>
</dbReference>
<comment type="cofactor">
    <cofactor evidence="1">
        <name>heme</name>
        <dbReference type="ChEBI" id="CHEBI:30413"/>
    </cofactor>
</comment>
<evidence type="ECO:0000313" key="13">
    <source>
        <dbReference type="Proteomes" id="UP000625079"/>
    </source>
</evidence>
<dbReference type="EMBL" id="CP030058">
    <property type="protein sequence ID" value="QOZ64633.1"/>
    <property type="molecule type" value="Genomic_DNA"/>
</dbReference>
<dbReference type="PANTHER" id="PTHR46696:SF6">
    <property type="entry name" value="P450, PUTATIVE (EUROFUNG)-RELATED"/>
    <property type="match status" value="1"/>
</dbReference>
<reference evidence="10" key="1">
    <citation type="journal article" date="2014" name="Int. J. Syst. Evol. Microbiol.">
        <title>Complete genome sequence of Corynebacterium casei LMG S-19264T (=DSM 44701T), isolated from a smear-ripened cheese.</title>
        <authorList>
            <consortium name="US DOE Joint Genome Institute (JGI-PGF)"/>
            <person name="Walter F."/>
            <person name="Albersmeier A."/>
            <person name="Kalinowski J."/>
            <person name="Ruckert C."/>
        </authorList>
    </citation>
    <scope>NUCLEOTIDE SEQUENCE</scope>
    <source>
        <strain evidence="10">CGMCC 1.15034</strain>
    </source>
</reference>
<keyword evidence="3 9" id="KW-0349">Heme</keyword>
<comment type="function">
    <text evidence="8">Cytochromes P450 are a group of heme-thiolate monooxygenases. They oxidize a variety of structurally unrelated compounds, including steroids, fatty acids, and xenobiotics.</text>
</comment>
<comment type="similarity">
    <text evidence="2 9">Belongs to the cytochrome P450 family.</text>
</comment>
<dbReference type="InterPro" id="IPR001128">
    <property type="entry name" value="Cyt_P450"/>
</dbReference>
<sequence length="386" mass="43206">MAFRFDPEERNFVDDPYPTYKVLRDDHPVYLHEGSGFYIITRNEDVARILNDYEVFSSARGNALVDSPLRVGRTLGSTDPPRHDELRRVVMKGFTPARIESMLPAIQRDVDRLLHKFGTRRECDFMADISRPILYGALGRMLGLDGEAADRAADLSRDIFHTDTGPMGPAARPGLMEGVFELLTEQLERRRKDRSDDLFSFLLDAQEGGAPLSDGEILGNMSTVLLAGNASIGHYFSNLIYALWTNPDERRKLQADPALLDAAVNEGVRWDTSTQAFGRQTTKEVKLHGIAIPADSRLVVCFAAANRDERAIPDPDRFDISRPKTRHFGFGSGPHICLGAPAARAMMRTVMTPLLPALGDYELDVANAERVAHMMVRGFYKLTIRW</sequence>
<keyword evidence="12" id="KW-1185">Reference proteome</keyword>
<accession>A0A410VI94</accession>
<dbReference type="Pfam" id="PF00067">
    <property type="entry name" value="p450"/>
    <property type="match status" value="1"/>
</dbReference>
<keyword evidence="7 9" id="KW-0503">Monooxygenase</keyword>
<gene>
    <name evidence="10" type="ORF">GCM10010987_36100</name>
    <name evidence="11" type="ORF">XH86_39000</name>
</gene>
<proteinExistence type="inferred from homology"/>
<evidence type="ECO:0000256" key="4">
    <source>
        <dbReference type="ARBA" id="ARBA00022723"/>
    </source>
</evidence>
<evidence type="ECO:0000256" key="5">
    <source>
        <dbReference type="ARBA" id="ARBA00023002"/>
    </source>
</evidence>
<dbReference type="Proteomes" id="UP000625079">
    <property type="component" value="Unassembled WGS sequence"/>
</dbReference>
<dbReference type="GO" id="GO:0016705">
    <property type="term" value="F:oxidoreductase activity, acting on paired donors, with incorporation or reduction of molecular oxygen"/>
    <property type="evidence" value="ECO:0007669"/>
    <property type="project" value="InterPro"/>
</dbReference>
<dbReference type="PRINTS" id="PR00359">
    <property type="entry name" value="BP450"/>
</dbReference>
<dbReference type="OrthoDB" id="9801155at2"/>
<keyword evidence="5 9" id="KW-0560">Oxidoreductase</keyword>
<evidence type="ECO:0000313" key="11">
    <source>
        <dbReference type="EMBL" id="QOZ64633.1"/>
    </source>
</evidence>
<dbReference type="PANTHER" id="PTHR46696">
    <property type="entry name" value="P450, PUTATIVE (EUROFUNG)-RELATED"/>
    <property type="match status" value="1"/>
</dbReference>
<dbReference type="GO" id="GO:0004497">
    <property type="term" value="F:monooxygenase activity"/>
    <property type="evidence" value="ECO:0007669"/>
    <property type="project" value="UniProtKB-KW"/>
</dbReference>
<evidence type="ECO:0000256" key="7">
    <source>
        <dbReference type="ARBA" id="ARBA00023033"/>
    </source>
</evidence>
<dbReference type="PROSITE" id="PS00086">
    <property type="entry name" value="CYTOCHROME_P450"/>
    <property type="match status" value="1"/>
</dbReference>